<dbReference type="EnsemblMetazoa" id="BGLB035073-RA">
    <property type="protein sequence ID" value="BGLB035073-PA"/>
    <property type="gene ID" value="BGLB035073"/>
</dbReference>
<protein>
    <recommendedName>
        <fullName evidence="2">riboflavin kinase</fullName>
        <ecNumber evidence="2">2.7.1.26</ecNumber>
    </recommendedName>
</protein>
<dbReference type="InterPro" id="IPR036249">
    <property type="entry name" value="Thioredoxin-like_sf"/>
</dbReference>
<dbReference type="PANTHER" id="PTHR22749:SF6">
    <property type="entry name" value="RIBOFLAVIN KINASE"/>
    <property type="match status" value="1"/>
</dbReference>
<evidence type="ECO:0000259" key="9">
    <source>
        <dbReference type="Pfam" id="PF01687"/>
    </source>
</evidence>
<dbReference type="InterPro" id="IPR023468">
    <property type="entry name" value="Riboflavin_kinase"/>
</dbReference>
<dbReference type="InterPro" id="IPR015865">
    <property type="entry name" value="Riboflavin_kinase_bac/euk"/>
</dbReference>
<dbReference type="Gene3D" id="2.40.30.30">
    <property type="entry name" value="Riboflavin kinase-like"/>
    <property type="match status" value="1"/>
</dbReference>
<dbReference type="STRING" id="6526.A0A2C9LUB1"/>
<dbReference type="Proteomes" id="UP000076420">
    <property type="component" value="Unassembled WGS sequence"/>
</dbReference>
<dbReference type="InterPro" id="IPR000866">
    <property type="entry name" value="AhpC/TSA"/>
</dbReference>
<evidence type="ECO:0000256" key="2">
    <source>
        <dbReference type="ARBA" id="ARBA00012105"/>
    </source>
</evidence>
<evidence type="ECO:0000256" key="6">
    <source>
        <dbReference type="ARBA" id="ARBA00022741"/>
    </source>
</evidence>
<dbReference type="GO" id="GO:0009398">
    <property type="term" value="P:FMN biosynthetic process"/>
    <property type="evidence" value="ECO:0007669"/>
    <property type="project" value="UniProtKB-UniPathway"/>
</dbReference>
<keyword evidence="5" id="KW-0808">Transferase</keyword>
<comment type="pathway">
    <text evidence="1">Cofactor biosynthesis; FMN biosynthesis; FMN from riboflavin (ATP route): step 1/1.</text>
</comment>
<evidence type="ECO:0000256" key="1">
    <source>
        <dbReference type="ARBA" id="ARBA00005201"/>
    </source>
</evidence>
<keyword evidence="7" id="KW-0067">ATP-binding</keyword>
<keyword evidence="6" id="KW-0547">Nucleotide-binding</keyword>
<dbReference type="Gene3D" id="3.40.30.10">
    <property type="entry name" value="Glutaredoxin"/>
    <property type="match status" value="1"/>
</dbReference>
<keyword evidence="3" id="KW-0285">Flavoprotein</keyword>
<accession>A0A2C9LUB1</accession>
<dbReference type="EC" id="2.7.1.26" evidence="2"/>
<evidence type="ECO:0000259" key="8">
    <source>
        <dbReference type="Pfam" id="PF00578"/>
    </source>
</evidence>
<organism evidence="10 11">
    <name type="scientific">Biomphalaria glabrata</name>
    <name type="common">Bloodfluke planorb</name>
    <name type="synonym">Freshwater snail</name>
    <dbReference type="NCBI Taxonomy" id="6526"/>
    <lineage>
        <taxon>Eukaryota</taxon>
        <taxon>Metazoa</taxon>
        <taxon>Spiralia</taxon>
        <taxon>Lophotrochozoa</taxon>
        <taxon>Mollusca</taxon>
        <taxon>Gastropoda</taxon>
        <taxon>Heterobranchia</taxon>
        <taxon>Euthyneura</taxon>
        <taxon>Panpulmonata</taxon>
        <taxon>Hygrophila</taxon>
        <taxon>Lymnaeoidea</taxon>
        <taxon>Planorbidae</taxon>
        <taxon>Biomphalaria</taxon>
    </lineage>
</organism>
<dbReference type="GO" id="GO:0005524">
    <property type="term" value="F:ATP binding"/>
    <property type="evidence" value="ECO:0007669"/>
    <property type="project" value="UniProtKB-KW"/>
</dbReference>
<dbReference type="Pfam" id="PF00578">
    <property type="entry name" value="AhpC-TSA"/>
    <property type="match status" value="1"/>
</dbReference>
<dbReference type="UniPathway" id="UPA00276">
    <property type="reaction ID" value="UER00406"/>
</dbReference>
<evidence type="ECO:0000256" key="5">
    <source>
        <dbReference type="ARBA" id="ARBA00022679"/>
    </source>
</evidence>
<feature type="domain" description="Riboflavin kinase" evidence="9">
    <location>
        <begin position="140"/>
        <end position="184"/>
    </location>
</feature>
<evidence type="ECO:0000256" key="7">
    <source>
        <dbReference type="ARBA" id="ARBA00022840"/>
    </source>
</evidence>
<dbReference type="GO" id="GO:0003919">
    <property type="term" value="F:FMN adenylyltransferase activity"/>
    <property type="evidence" value="ECO:0007669"/>
    <property type="project" value="InterPro"/>
</dbReference>
<feature type="domain" description="Alkyl hydroperoxide reductase subunit C/ Thiol specific antioxidant" evidence="8">
    <location>
        <begin position="19"/>
        <end position="73"/>
    </location>
</feature>
<name>A0A2C9LUB1_BIOGL</name>
<keyword evidence="4" id="KW-0288">FMN</keyword>
<dbReference type="GO" id="GO:0009231">
    <property type="term" value="P:riboflavin biosynthetic process"/>
    <property type="evidence" value="ECO:0007669"/>
    <property type="project" value="InterPro"/>
</dbReference>
<proteinExistence type="predicted"/>
<sequence length="185" mass="20974">MKEIKMENKISIEILAHKLLGSDQKEHCLNDYKGKYIVLYFYPMDNTPGCTIQGHKYTELLSKFEELNAVVIGNRFNVSNIVVGEDFKFGKNRAGNLTDLESFFNVYKLKLTTIGNDIVSTSEIIQNIKDADFEIANKKLGRRYDVIGKVVKGKQLGRKLGFPTANLSFKDEYMIPKVGIYAGYA</sequence>
<evidence type="ECO:0000256" key="3">
    <source>
        <dbReference type="ARBA" id="ARBA00022630"/>
    </source>
</evidence>
<gene>
    <name evidence="10" type="primary">106064521</name>
</gene>
<dbReference type="SUPFAM" id="SSF82114">
    <property type="entry name" value="Riboflavin kinase-like"/>
    <property type="match status" value="1"/>
</dbReference>
<dbReference type="InterPro" id="IPR023465">
    <property type="entry name" value="Riboflavin_kinase_dom_sf"/>
</dbReference>
<dbReference type="Pfam" id="PF01687">
    <property type="entry name" value="Flavokinase"/>
    <property type="match status" value="1"/>
</dbReference>
<evidence type="ECO:0000256" key="4">
    <source>
        <dbReference type="ARBA" id="ARBA00022643"/>
    </source>
</evidence>
<dbReference type="GO" id="GO:0016209">
    <property type="term" value="F:antioxidant activity"/>
    <property type="evidence" value="ECO:0007669"/>
    <property type="project" value="InterPro"/>
</dbReference>
<evidence type="ECO:0000313" key="10">
    <source>
        <dbReference type="EnsemblMetazoa" id="BGLB035073-PA"/>
    </source>
</evidence>
<dbReference type="AlphaFoldDB" id="A0A2C9LUB1"/>
<dbReference type="VEuPathDB" id="VectorBase:BGLB035073"/>
<dbReference type="GO" id="GO:0008531">
    <property type="term" value="F:riboflavin kinase activity"/>
    <property type="evidence" value="ECO:0007669"/>
    <property type="project" value="UniProtKB-EC"/>
</dbReference>
<reference evidence="10" key="1">
    <citation type="submission" date="2020-05" db="UniProtKB">
        <authorList>
            <consortium name="EnsemblMetazoa"/>
        </authorList>
    </citation>
    <scope>IDENTIFICATION</scope>
    <source>
        <strain evidence="10">BB02</strain>
    </source>
</reference>
<dbReference type="GO" id="GO:0016491">
    <property type="term" value="F:oxidoreductase activity"/>
    <property type="evidence" value="ECO:0007669"/>
    <property type="project" value="InterPro"/>
</dbReference>
<dbReference type="PANTHER" id="PTHR22749">
    <property type="entry name" value="RIBOFLAVIN KINASE/FMN ADENYLYLTRANSFERASE"/>
    <property type="match status" value="1"/>
</dbReference>
<dbReference type="SUPFAM" id="SSF52374">
    <property type="entry name" value="Nucleotidylyl transferase"/>
    <property type="match status" value="1"/>
</dbReference>
<dbReference type="SUPFAM" id="SSF52833">
    <property type="entry name" value="Thioredoxin-like"/>
    <property type="match status" value="1"/>
</dbReference>
<evidence type="ECO:0000313" key="11">
    <source>
        <dbReference type="Proteomes" id="UP000076420"/>
    </source>
</evidence>